<dbReference type="Proteomes" id="UP001054837">
    <property type="component" value="Unassembled WGS sequence"/>
</dbReference>
<comment type="caution">
    <text evidence="1">The sequence shown here is derived from an EMBL/GenBank/DDBJ whole genome shotgun (WGS) entry which is preliminary data.</text>
</comment>
<organism evidence="1 2">
    <name type="scientific">Caerostris darwini</name>
    <dbReference type="NCBI Taxonomy" id="1538125"/>
    <lineage>
        <taxon>Eukaryota</taxon>
        <taxon>Metazoa</taxon>
        <taxon>Ecdysozoa</taxon>
        <taxon>Arthropoda</taxon>
        <taxon>Chelicerata</taxon>
        <taxon>Arachnida</taxon>
        <taxon>Araneae</taxon>
        <taxon>Araneomorphae</taxon>
        <taxon>Entelegynae</taxon>
        <taxon>Araneoidea</taxon>
        <taxon>Araneidae</taxon>
        <taxon>Caerostris</taxon>
    </lineage>
</organism>
<accession>A0AAV4RMV3</accession>
<reference evidence="1 2" key="1">
    <citation type="submission" date="2021-06" db="EMBL/GenBank/DDBJ databases">
        <title>Caerostris darwini draft genome.</title>
        <authorList>
            <person name="Kono N."/>
            <person name="Arakawa K."/>
        </authorList>
    </citation>
    <scope>NUCLEOTIDE SEQUENCE [LARGE SCALE GENOMIC DNA]</scope>
</reference>
<proteinExistence type="predicted"/>
<keyword evidence="2" id="KW-1185">Reference proteome</keyword>
<name>A0AAV4RMV3_9ARAC</name>
<protein>
    <submittedName>
        <fullName evidence="1">Uncharacterized protein</fullName>
    </submittedName>
</protein>
<evidence type="ECO:0000313" key="1">
    <source>
        <dbReference type="EMBL" id="GIY21626.1"/>
    </source>
</evidence>
<evidence type="ECO:0000313" key="2">
    <source>
        <dbReference type="Proteomes" id="UP001054837"/>
    </source>
</evidence>
<dbReference type="EMBL" id="BPLQ01006330">
    <property type="protein sequence ID" value="GIY21626.1"/>
    <property type="molecule type" value="Genomic_DNA"/>
</dbReference>
<dbReference type="AlphaFoldDB" id="A0AAV4RMV3"/>
<sequence length="87" mass="9956">MRVVAEFRGKNKGGMRKWMFVWVLSHEQWAGNASTVSDALSEVAAAANVASMIFRRRCFVMWYSTFLNNFEVPKVASCSRGILFQWS</sequence>
<gene>
    <name evidence="1" type="ORF">CDAR_471471</name>
</gene>